<keyword evidence="4 6" id="KW-1133">Transmembrane helix</keyword>
<feature type="transmembrane region" description="Helical" evidence="6">
    <location>
        <begin position="136"/>
        <end position="158"/>
    </location>
</feature>
<feature type="transmembrane region" description="Helical" evidence="6">
    <location>
        <begin position="79"/>
        <end position="98"/>
    </location>
</feature>
<comment type="subcellular location">
    <subcellularLocation>
        <location evidence="1">Cell membrane</location>
        <topology evidence="1">Multi-pass membrane protein</topology>
    </subcellularLocation>
</comment>
<dbReference type="Pfam" id="PF13440">
    <property type="entry name" value="Polysacc_synt_3"/>
    <property type="match status" value="1"/>
</dbReference>
<dbReference type="PANTHER" id="PTHR30250:SF31">
    <property type="entry name" value="INNER MEMBRANE PROTEIN YGHQ"/>
    <property type="match status" value="1"/>
</dbReference>
<organism evidence="7 8">
    <name type="scientific">Neoaquamicrobium microcysteis</name>
    <dbReference type="NCBI Taxonomy" id="2682781"/>
    <lineage>
        <taxon>Bacteria</taxon>
        <taxon>Pseudomonadati</taxon>
        <taxon>Pseudomonadota</taxon>
        <taxon>Alphaproteobacteria</taxon>
        <taxon>Hyphomicrobiales</taxon>
        <taxon>Phyllobacteriaceae</taxon>
        <taxon>Neoaquamicrobium</taxon>
    </lineage>
</organism>
<comment type="caution">
    <text evidence="7">The sequence shown here is derived from an EMBL/GenBank/DDBJ whole genome shotgun (WGS) entry which is preliminary data.</text>
</comment>
<evidence type="ECO:0000256" key="4">
    <source>
        <dbReference type="ARBA" id="ARBA00022989"/>
    </source>
</evidence>
<dbReference type="Proteomes" id="UP000323258">
    <property type="component" value="Unassembled WGS sequence"/>
</dbReference>
<dbReference type="OrthoDB" id="5906224at2"/>
<dbReference type="RefSeq" id="WP_148916484.1">
    <property type="nucleotide sequence ID" value="NZ_VSZS01000067.1"/>
</dbReference>
<evidence type="ECO:0000313" key="8">
    <source>
        <dbReference type="Proteomes" id="UP000323258"/>
    </source>
</evidence>
<evidence type="ECO:0000313" key="7">
    <source>
        <dbReference type="EMBL" id="TYR30126.1"/>
    </source>
</evidence>
<feature type="transmembrane region" description="Helical" evidence="6">
    <location>
        <begin position="315"/>
        <end position="338"/>
    </location>
</feature>
<feature type="transmembrane region" description="Helical" evidence="6">
    <location>
        <begin position="435"/>
        <end position="456"/>
    </location>
</feature>
<keyword evidence="3 6" id="KW-0812">Transmembrane</keyword>
<evidence type="ECO:0000256" key="3">
    <source>
        <dbReference type="ARBA" id="ARBA00022692"/>
    </source>
</evidence>
<dbReference type="PANTHER" id="PTHR30250">
    <property type="entry name" value="PST FAMILY PREDICTED COLANIC ACID TRANSPORTER"/>
    <property type="match status" value="1"/>
</dbReference>
<protein>
    <submittedName>
        <fullName evidence="7">Oligosaccharide flippase family protein</fullName>
    </submittedName>
</protein>
<feature type="transmembrane region" description="Helical" evidence="6">
    <location>
        <begin position="7"/>
        <end position="31"/>
    </location>
</feature>
<feature type="transmembrane region" description="Helical" evidence="6">
    <location>
        <begin position="410"/>
        <end position="429"/>
    </location>
</feature>
<dbReference type="GO" id="GO:0005886">
    <property type="term" value="C:plasma membrane"/>
    <property type="evidence" value="ECO:0007669"/>
    <property type="project" value="UniProtKB-SubCell"/>
</dbReference>
<keyword evidence="2" id="KW-1003">Cell membrane</keyword>
<keyword evidence="5 6" id="KW-0472">Membrane</keyword>
<dbReference type="InterPro" id="IPR050833">
    <property type="entry name" value="Poly_Biosynth_Transport"/>
</dbReference>
<dbReference type="AlphaFoldDB" id="A0A5D4GMS5"/>
<feature type="transmembrane region" description="Helical" evidence="6">
    <location>
        <begin position="286"/>
        <end position="309"/>
    </location>
</feature>
<feature type="transmembrane region" description="Helical" evidence="6">
    <location>
        <begin position="164"/>
        <end position="184"/>
    </location>
</feature>
<reference evidence="7 8" key="2">
    <citation type="submission" date="2019-09" db="EMBL/GenBank/DDBJ databases">
        <title>Mesorhizobium sp. MaA-C15 isolated from Microcystis aeruginosa.</title>
        <authorList>
            <person name="Jeong S.E."/>
            <person name="Jin H.M."/>
            <person name="Jeon C.O."/>
        </authorList>
    </citation>
    <scope>NUCLEOTIDE SEQUENCE [LARGE SCALE GENOMIC DNA]</scope>
    <source>
        <strain evidence="7 8">MaA-C15</strain>
    </source>
</reference>
<evidence type="ECO:0000256" key="5">
    <source>
        <dbReference type="ARBA" id="ARBA00023136"/>
    </source>
</evidence>
<feature type="transmembrane region" description="Helical" evidence="6">
    <location>
        <begin position="376"/>
        <end position="398"/>
    </location>
</feature>
<feature type="transmembrane region" description="Helical" evidence="6">
    <location>
        <begin position="37"/>
        <end position="58"/>
    </location>
</feature>
<evidence type="ECO:0000256" key="2">
    <source>
        <dbReference type="ARBA" id="ARBA00022475"/>
    </source>
</evidence>
<accession>A0A5D4GMS5</accession>
<name>A0A5D4GMS5_9HYPH</name>
<gene>
    <name evidence="7" type="ORF">FY036_19770</name>
</gene>
<evidence type="ECO:0000256" key="6">
    <source>
        <dbReference type="SAM" id="Phobius"/>
    </source>
</evidence>
<feature type="transmembrane region" description="Helical" evidence="6">
    <location>
        <begin position="104"/>
        <end position="124"/>
    </location>
</feature>
<proteinExistence type="predicted"/>
<feature type="transmembrane region" description="Helical" evidence="6">
    <location>
        <begin position="350"/>
        <end position="370"/>
    </location>
</feature>
<keyword evidence="8" id="KW-1185">Reference proteome</keyword>
<reference evidence="7 8" key="1">
    <citation type="submission" date="2019-08" db="EMBL/GenBank/DDBJ databases">
        <authorList>
            <person name="Seo Y.L."/>
        </authorList>
    </citation>
    <scope>NUCLEOTIDE SEQUENCE [LARGE SCALE GENOMIC DNA]</scope>
    <source>
        <strain evidence="7 8">MaA-C15</strain>
    </source>
</reference>
<evidence type="ECO:0000256" key="1">
    <source>
        <dbReference type="ARBA" id="ARBA00004651"/>
    </source>
</evidence>
<sequence>MHHQNGLLVFLGSRVASASLNLLAVAVFTRLGDVETYGTYLLVLAWSFILHGTVTFWIDEAFFARYQEQGRRQYMSSALAMKAVALVLVATPMALLVWQGALSASFALSLFLMTAGLAAHEFAVTVPRTRMNPKMSATATLLRAALTVTLGSAVLIAFAGSAVALPIAVASAYLVSAVPMFIVYRADLLRGFSRDVVRELLRYGWPLMLAGGTWALAQNIDRLALGHFHGSASIGPYGAMADFLKQGFFVFGEVVALSLITVAKRAASEGRHGDAQRALSEAMRSIAVITVFGSVLVLALKDTIVAIFFGPQFHAAAIELLPLLLVASSILVFRTYYFGQIVYFLPSGMLQFYASALQLLVTVGLVFLLVPEHREHGAAIALIAGQCASCAVVALWRSASYRLPLPMGDMLRIATVGLGVWVIHMVFARTIDNEIARIAADMTLVATSAGVVLWYYDLFAVRFVARKVFAFAR</sequence>
<dbReference type="EMBL" id="VSZS01000067">
    <property type="protein sequence ID" value="TYR30126.1"/>
    <property type="molecule type" value="Genomic_DNA"/>
</dbReference>